<dbReference type="EMBL" id="LR798284">
    <property type="protein sequence ID" value="CAB5220300.1"/>
    <property type="molecule type" value="Genomic_DNA"/>
</dbReference>
<proteinExistence type="predicted"/>
<gene>
    <name evidence="1" type="ORF">UFOVP236_22</name>
</gene>
<evidence type="ECO:0000313" key="1">
    <source>
        <dbReference type="EMBL" id="CAB5220300.1"/>
    </source>
</evidence>
<name>A0A6J7WR97_9CAUD</name>
<reference evidence="1" key="1">
    <citation type="submission" date="2020-05" db="EMBL/GenBank/DDBJ databases">
        <authorList>
            <person name="Chiriac C."/>
            <person name="Salcher M."/>
            <person name="Ghai R."/>
            <person name="Kavagutti S V."/>
        </authorList>
    </citation>
    <scope>NUCLEOTIDE SEQUENCE</scope>
</reference>
<organism evidence="1">
    <name type="scientific">uncultured Caudovirales phage</name>
    <dbReference type="NCBI Taxonomy" id="2100421"/>
    <lineage>
        <taxon>Viruses</taxon>
        <taxon>Duplodnaviria</taxon>
        <taxon>Heunggongvirae</taxon>
        <taxon>Uroviricota</taxon>
        <taxon>Caudoviricetes</taxon>
        <taxon>Peduoviridae</taxon>
        <taxon>Maltschvirus</taxon>
        <taxon>Maltschvirus maltsch</taxon>
    </lineage>
</organism>
<protein>
    <submittedName>
        <fullName evidence="1">Uncharacterized protein</fullName>
    </submittedName>
</protein>
<sequence>MIYPFTLIKAEKQTDTDWGVTVMVTRVVRYEPSLDPANPFTTPILEEMKGFYSVKADTEEAALDEVAKIVSGT</sequence>
<accession>A0A6J7WR97</accession>